<dbReference type="CDD" id="cd15798">
    <property type="entry name" value="PMEI-like_3"/>
    <property type="match status" value="1"/>
</dbReference>
<dbReference type="Proteomes" id="UP001237642">
    <property type="component" value="Unassembled WGS sequence"/>
</dbReference>
<dbReference type="InterPro" id="IPR035513">
    <property type="entry name" value="Invertase/methylesterase_inhib"/>
</dbReference>
<accession>A0AAD8ISJ2</accession>
<dbReference type="EMBL" id="JAUIZM010000004">
    <property type="protein sequence ID" value="KAK1390086.1"/>
    <property type="molecule type" value="Genomic_DNA"/>
</dbReference>
<dbReference type="InterPro" id="IPR051955">
    <property type="entry name" value="PME_Inhibitor"/>
</dbReference>
<keyword evidence="1" id="KW-0732">Signal</keyword>
<dbReference type="Gene3D" id="1.20.140.40">
    <property type="entry name" value="Invertase/pectin methylesterase inhibitor family protein"/>
    <property type="match status" value="1"/>
</dbReference>
<dbReference type="PANTHER" id="PTHR31080">
    <property type="entry name" value="PECTINESTERASE INHIBITOR-LIKE"/>
    <property type="match status" value="1"/>
</dbReference>
<keyword evidence="4" id="KW-1185">Reference proteome</keyword>
<dbReference type="SMART" id="SM00856">
    <property type="entry name" value="PMEI"/>
    <property type="match status" value="1"/>
</dbReference>
<protein>
    <recommendedName>
        <fullName evidence="2">Pectinesterase inhibitor domain-containing protein</fullName>
    </recommendedName>
</protein>
<dbReference type="NCBIfam" id="TIGR01614">
    <property type="entry name" value="PME_inhib"/>
    <property type="match status" value="1"/>
</dbReference>
<dbReference type="AlphaFoldDB" id="A0AAD8ISJ2"/>
<evidence type="ECO:0000313" key="4">
    <source>
        <dbReference type="Proteomes" id="UP001237642"/>
    </source>
</evidence>
<sequence length="119" mass="13370">MANYVSSIGRQADFGADQRAATAVEQCYSSFRDAMDSMHDSITEMRGLRSAGSFESLRFKLNSVQTYMSSALTDEEDCLDVFEDVMDGKIKRHVRDKTQKLEHVTSVALALVNSYVEQE</sequence>
<evidence type="ECO:0000259" key="2">
    <source>
        <dbReference type="SMART" id="SM00856"/>
    </source>
</evidence>
<evidence type="ECO:0000313" key="3">
    <source>
        <dbReference type="EMBL" id="KAK1390086.1"/>
    </source>
</evidence>
<comment type="caution">
    <text evidence="3">The sequence shown here is derived from an EMBL/GenBank/DDBJ whole genome shotgun (WGS) entry which is preliminary data.</text>
</comment>
<name>A0AAD8ISJ2_9APIA</name>
<dbReference type="Pfam" id="PF04043">
    <property type="entry name" value="PMEI"/>
    <property type="match status" value="1"/>
</dbReference>
<dbReference type="InterPro" id="IPR006501">
    <property type="entry name" value="Pectinesterase_inhib_dom"/>
</dbReference>
<evidence type="ECO:0000256" key="1">
    <source>
        <dbReference type="ARBA" id="ARBA00022729"/>
    </source>
</evidence>
<organism evidence="3 4">
    <name type="scientific">Heracleum sosnowskyi</name>
    <dbReference type="NCBI Taxonomy" id="360622"/>
    <lineage>
        <taxon>Eukaryota</taxon>
        <taxon>Viridiplantae</taxon>
        <taxon>Streptophyta</taxon>
        <taxon>Embryophyta</taxon>
        <taxon>Tracheophyta</taxon>
        <taxon>Spermatophyta</taxon>
        <taxon>Magnoliopsida</taxon>
        <taxon>eudicotyledons</taxon>
        <taxon>Gunneridae</taxon>
        <taxon>Pentapetalae</taxon>
        <taxon>asterids</taxon>
        <taxon>campanulids</taxon>
        <taxon>Apiales</taxon>
        <taxon>Apiaceae</taxon>
        <taxon>Apioideae</taxon>
        <taxon>apioid superclade</taxon>
        <taxon>Tordylieae</taxon>
        <taxon>Tordyliinae</taxon>
        <taxon>Heracleum</taxon>
    </lineage>
</organism>
<proteinExistence type="predicted"/>
<feature type="domain" description="Pectinesterase inhibitor" evidence="2">
    <location>
        <begin position="3"/>
        <end position="111"/>
    </location>
</feature>
<dbReference type="GO" id="GO:0004857">
    <property type="term" value="F:enzyme inhibitor activity"/>
    <property type="evidence" value="ECO:0007669"/>
    <property type="project" value="InterPro"/>
</dbReference>
<dbReference type="PANTHER" id="PTHR31080:SF64">
    <property type="entry name" value="PLANT INVERTASE_PECTIN METHYLESTERASE INHIBITOR SUPERFAMILY PROTEIN"/>
    <property type="match status" value="1"/>
</dbReference>
<reference evidence="3" key="2">
    <citation type="submission" date="2023-05" db="EMBL/GenBank/DDBJ databases">
        <authorList>
            <person name="Schelkunov M.I."/>
        </authorList>
    </citation>
    <scope>NUCLEOTIDE SEQUENCE</scope>
    <source>
        <strain evidence="3">Hsosn_3</strain>
        <tissue evidence="3">Leaf</tissue>
    </source>
</reference>
<reference evidence="3" key="1">
    <citation type="submission" date="2023-02" db="EMBL/GenBank/DDBJ databases">
        <title>Genome of toxic invasive species Heracleum sosnowskyi carries increased number of genes despite the absence of recent whole-genome duplications.</title>
        <authorList>
            <person name="Schelkunov M."/>
            <person name="Shtratnikova V."/>
            <person name="Makarenko M."/>
            <person name="Klepikova A."/>
            <person name="Omelchenko D."/>
            <person name="Novikova G."/>
            <person name="Obukhova E."/>
            <person name="Bogdanov V."/>
            <person name="Penin A."/>
            <person name="Logacheva M."/>
        </authorList>
    </citation>
    <scope>NUCLEOTIDE SEQUENCE</scope>
    <source>
        <strain evidence="3">Hsosn_3</strain>
        <tissue evidence="3">Leaf</tissue>
    </source>
</reference>
<gene>
    <name evidence="3" type="ORF">POM88_018264</name>
</gene>
<dbReference type="SUPFAM" id="SSF101148">
    <property type="entry name" value="Plant invertase/pectin methylesterase inhibitor"/>
    <property type="match status" value="1"/>
</dbReference>